<dbReference type="GO" id="GO:0016491">
    <property type="term" value="F:oxidoreductase activity"/>
    <property type="evidence" value="ECO:0007669"/>
    <property type="project" value="InterPro"/>
</dbReference>
<evidence type="ECO:0000259" key="1">
    <source>
        <dbReference type="Pfam" id="PF00881"/>
    </source>
</evidence>
<dbReference type="Proteomes" id="UP000318093">
    <property type="component" value="Unassembled WGS sequence"/>
</dbReference>
<dbReference type="PANTHER" id="PTHR23026:SF123">
    <property type="entry name" value="NAD(P)H NITROREDUCTASE RV3131-RELATED"/>
    <property type="match status" value="1"/>
</dbReference>
<dbReference type="InterPro" id="IPR029479">
    <property type="entry name" value="Nitroreductase"/>
</dbReference>
<proteinExistence type="predicted"/>
<comment type="caution">
    <text evidence="2">The sequence shown here is derived from an EMBL/GenBank/DDBJ whole genome shotgun (WGS) entry which is preliminary data.</text>
</comment>
<organism evidence="2 3">
    <name type="scientific">Candidatus Segetimicrobium genomatis</name>
    <dbReference type="NCBI Taxonomy" id="2569760"/>
    <lineage>
        <taxon>Bacteria</taxon>
        <taxon>Bacillati</taxon>
        <taxon>Candidatus Sysuimicrobiota</taxon>
        <taxon>Candidatus Sysuimicrobiia</taxon>
        <taxon>Candidatus Sysuimicrobiales</taxon>
        <taxon>Candidatus Segetimicrobiaceae</taxon>
        <taxon>Candidatus Segetimicrobium</taxon>
    </lineage>
</organism>
<dbReference type="Pfam" id="PF00881">
    <property type="entry name" value="Nitroreductase"/>
    <property type="match status" value="1"/>
</dbReference>
<evidence type="ECO:0000313" key="3">
    <source>
        <dbReference type="Proteomes" id="UP000318093"/>
    </source>
</evidence>
<dbReference type="EMBL" id="VBAN01000110">
    <property type="protein sequence ID" value="TMI83442.1"/>
    <property type="molecule type" value="Genomic_DNA"/>
</dbReference>
<dbReference type="Gene3D" id="3.40.109.10">
    <property type="entry name" value="NADH Oxidase"/>
    <property type="match status" value="1"/>
</dbReference>
<protein>
    <submittedName>
        <fullName evidence="2">Nitroreductase family protein</fullName>
    </submittedName>
</protein>
<dbReference type="InterPro" id="IPR050627">
    <property type="entry name" value="Nitroreductase/BluB"/>
</dbReference>
<accession>A0A537JJF0</accession>
<name>A0A537JJF0_9BACT</name>
<dbReference type="InterPro" id="IPR000415">
    <property type="entry name" value="Nitroreductase-like"/>
</dbReference>
<sequence>MTSPEVGALKIPDVLTARRTVRFYKSDPVPAGVLRTLLEAATEAPSAHNAQPTRFVAITSPEVKRRLAERMARRWRRDLERSGTSEAAIRVELRFSLKRFGEAPALILVGYTMEGMDVYPDRARRTAEQVMAVQSAAAAVQNLLLAAAASGLGACWCCAPLFCPGIVRRALGLPRAFTPQALLTVGYPAHTPPVPPRKPLDSIVTFL</sequence>
<feature type="domain" description="Nitroreductase" evidence="1">
    <location>
        <begin position="16"/>
        <end position="187"/>
    </location>
</feature>
<evidence type="ECO:0000313" key="2">
    <source>
        <dbReference type="EMBL" id="TMI83442.1"/>
    </source>
</evidence>
<reference evidence="2 3" key="1">
    <citation type="journal article" date="2019" name="Nat. Microbiol.">
        <title>Mediterranean grassland soil C-N compound turnover is dependent on rainfall and depth, and is mediated by genomically divergent microorganisms.</title>
        <authorList>
            <person name="Diamond S."/>
            <person name="Andeer P.F."/>
            <person name="Li Z."/>
            <person name="Crits-Christoph A."/>
            <person name="Burstein D."/>
            <person name="Anantharaman K."/>
            <person name="Lane K.R."/>
            <person name="Thomas B.C."/>
            <person name="Pan C."/>
            <person name="Northen T.R."/>
            <person name="Banfield J.F."/>
        </authorList>
    </citation>
    <scope>NUCLEOTIDE SEQUENCE [LARGE SCALE GENOMIC DNA]</scope>
    <source>
        <strain evidence="2">NP_6</strain>
    </source>
</reference>
<gene>
    <name evidence="2" type="ORF">E6H03_03705</name>
</gene>
<dbReference type="AlphaFoldDB" id="A0A537JJF0"/>
<dbReference type="SUPFAM" id="SSF55469">
    <property type="entry name" value="FMN-dependent nitroreductase-like"/>
    <property type="match status" value="1"/>
</dbReference>
<dbReference type="PANTHER" id="PTHR23026">
    <property type="entry name" value="NADPH NITROREDUCTASE"/>
    <property type="match status" value="1"/>
</dbReference>